<protein>
    <submittedName>
        <fullName evidence="1">Uncharacterized protein</fullName>
    </submittedName>
</protein>
<name>A0A1Y6CSP6_9PROT</name>
<dbReference type="RefSeq" id="WP_085127519.1">
    <property type="nucleotide sequence ID" value="NZ_FWZX01000072.1"/>
</dbReference>
<accession>A0A1Y6CSP6</accession>
<organism evidence="1 2">
    <name type="scientific">Tistlia consotensis USBA 355</name>
    <dbReference type="NCBI Taxonomy" id="560819"/>
    <lineage>
        <taxon>Bacteria</taxon>
        <taxon>Pseudomonadati</taxon>
        <taxon>Pseudomonadota</taxon>
        <taxon>Alphaproteobacteria</taxon>
        <taxon>Rhodospirillales</taxon>
        <taxon>Rhodovibrionaceae</taxon>
        <taxon>Tistlia</taxon>
    </lineage>
</organism>
<evidence type="ECO:0000313" key="2">
    <source>
        <dbReference type="Proteomes" id="UP000192917"/>
    </source>
</evidence>
<keyword evidence="2" id="KW-1185">Reference proteome</keyword>
<dbReference type="AlphaFoldDB" id="A0A1Y6CSP6"/>
<reference evidence="1 2" key="1">
    <citation type="submission" date="2017-04" db="EMBL/GenBank/DDBJ databases">
        <authorList>
            <person name="Afonso C.L."/>
            <person name="Miller P.J."/>
            <person name="Scott M.A."/>
            <person name="Spackman E."/>
            <person name="Goraichik I."/>
            <person name="Dimitrov K.M."/>
            <person name="Suarez D.L."/>
            <person name="Swayne D.E."/>
        </authorList>
    </citation>
    <scope>NUCLEOTIDE SEQUENCE [LARGE SCALE GENOMIC DNA]</scope>
    <source>
        <strain evidence="1 2">USBA 355</strain>
    </source>
</reference>
<dbReference type="STRING" id="560819.SAMN05428998_1724"/>
<sequence>MTTTSPGPKPDYGDAWLQHLRIAVLRSLGDCKGQTGHESLLTDMVNAVHIMADRDQVREQLAWLHEQELVIAEVSRGALVATLTEAGQWVAEGKRTHPGVKRPNVTAAVARQALSIALDQLKR</sequence>
<evidence type="ECO:0000313" key="1">
    <source>
        <dbReference type="EMBL" id="SMF85800.1"/>
    </source>
</evidence>
<proteinExistence type="predicted"/>
<gene>
    <name evidence="1" type="ORF">SAMN05428998_1724</name>
</gene>
<dbReference type="EMBL" id="FWZX01000072">
    <property type="protein sequence ID" value="SMF85800.1"/>
    <property type="molecule type" value="Genomic_DNA"/>
</dbReference>
<dbReference type="Proteomes" id="UP000192917">
    <property type="component" value="Unassembled WGS sequence"/>
</dbReference>